<evidence type="ECO:0000313" key="2">
    <source>
        <dbReference type="EMBL" id="KAK3375361.1"/>
    </source>
</evidence>
<keyword evidence="3" id="KW-1185">Reference proteome</keyword>
<organism evidence="2 3">
    <name type="scientific">Podospora didyma</name>
    <dbReference type="NCBI Taxonomy" id="330526"/>
    <lineage>
        <taxon>Eukaryota</taxon>
        <taxon>Fungi</taxon>
        <taxon>Dikarya</taxon>
        <taxon>Ascomycota</taxon>
        <taxon>Pezizomycotina</taxon>
        <taxon>Sordariomycetes</taxon>
        <taxon>Sordariomycetidae</taxon>
        <taxon>Sordariales</taxon>
        <taxon>Podosporaceae</taxon>
        <taxon>Podospora</taxon>
    </lineage>
</organism>
<dbReference type="Proteomes" id="UP001285441">
    <property type="component" value="Unassembled WGS sequence"/>
</dbReference>
<comment type="caution">
    <text evidence="2">The sequence shown here is derived from an EMBL/GenBank/DDBJ whole genome shotgun (WGS) entry which is preliminary data.</text>
</comment>
<reference evidence="2" key="2">
    <citation type="submission" date="2023-06" db="EMBL/GenBank/DDBJ databases">
        <authorList>
            <consortium name="Lawrence Berkeley National Laboratory"/>
            <person name="Haridas S."/>
            <person name="Hensen N."/>
            <person name="Bonometti L."/>
            <person name="Westerberg I."/>
            <person name="Brannstrom I.O."/>
            <person name="Guillou S."/>
            <person name="Cros-Aarteil S."/>
            <person name="Calhoun S."/>
            <person name="Kuo A."/>
            <person name="Mondo S."/>
            <person name="Pangilinan J."/>
            <person name="Riley R."/>
            <person name="LaButti K."/>
            <person name="Andreopoulos B."/>
            <person name="Lipzen A."/>
            <person name="Chen C."/>
            <person name="Yanf M."/>
            <person name="Daum C."/>
            <person name="Ng V."/>
            <person name="Clum A."/>
            <person name="Steindorff A."/>
            <person name="Ohm R."/>
            <person name="Martin F."/>
            <person name="Silar P."/>
            <person name="Natvig D."/>
            <person name="Lalanne C."/>
            <person name="Gautier V."/>
            <person name="Ament-velasquez S.L."/>
            <person name="Kruys A."/>
            <person name="Hutchinson M.I."/>
            <person name="Powell A.J."/>
            <person name="Barry K."/>
            <person name="Miller A.N."/>
            <person name="Grigoriev I.V."/>
            <person name="Debuchy R."/>
            <person name="Gladieux P."/>
            <person name="Thoren M.H."/>
            <person name="Johannesson H."/>
        </authorList>
    </citation>
    <scope>NUCLEOTIDE SEQUENCE</scope>
    <source>
        <strain evidence="2">CBS 232.78</strain>
    </source>
</reference>
<gene>
    <name evidence="2" type="ORF">B0H63DRAFT_482690</name>
</gene>
<dbReference type="AlphaFoldDB" id="A0AAE0KG68"/>
<name>A0AAE0KG68_9PEZI</name>
<evidence type="ECO:0000313" key="3">
    <source>
        <dbReference type="Proteomes" id="UP001285441"/>
    </source>
</evidence>
<reference evidence="2" key="1">
    <citation type="journal article" date="2023" name="Mol. Phylogenet. Evol.">
        <title>Genome-scale phylogeny and comparative genomics of the fungal order Sordariales.</title>
        <authorList>
            <person name="Hensen N."/>
            <person name="Bonometti L."/>
            <person name="Westerberg I."/>
            <person name="Brannstrom I.O."/>
            <person name="Guillou S."/>
            <person name="Cros-Aarteil S."/>
            <person name="Calhoun S."/>
            <person name="Haridas S."/>
            <person name="Kuo A."/>
            <person name="Mondo S."/>
            <person name="Pangilinan J."/>
            <person name="Riley R."/>
            <person name="LaButti K."/>
            <person name="Andreopoulos B."/>
            <person name="Lipzen A."/>
            <person name="Chen C."/>
            <person name="Yan M."/>
            <person name="Daum C."/>
            <person name="Ng V."/>
            <person name="Clum A."/>
            <person name="Steindorff A."/>
            <person name="Ohm R.A."/>
            <person name="Martin F."/>
            <person name="Silar P."/>
            <person name="Natvig D.O."/>
            <person name="Lalanne C."/>
            <person name="Gautier V."/>
            <person name="Ament-Velasquez S.L."/>
            <person name="Kruys A."/>
            <person name="Hutchinson M.I."/>
            <person name="Powell A.J."/>
            <person name="Barry K."/>
            <person name="Miller A.N."/>
            <person name="Grigoriev I.V."/>
            <person name="Debuchy R."/>
            <person name="Gladieux P."/>
            <person name="Hiltunen Thoren M."/>
            <person name="Johannesson H."/>
        </authorList>
    </citation>
    <scope>NUCLEOTIDE SEQUENCE</scope>
    <source>
        <strain evidence="2">CBS 232.78</strain>
    </source>
</reference>
<accession>A0AAE0KG68</accession>
<protein>
    <submittedName>
        <fullName evidence="2">Uncharacterized protein</fullName>
    </submittedName>
</protein>
<feature type="region of interest" description="Disordered" evidence="1">
    <location>
        <begin position="20"/>
        <end position="68"/>
    </location>
</feature>
<dbReference type="EMBL" id="JAULSW010000007">
    <property type="protein sequence ID" value="KAK3375361.1"/>
    <property type="molecule type" value="Genomic_DNA"/>
</dbReference>
<proteinExistence type="predicted"/>
<feature type="compositionally biased region" description="Basic and acidic residues" evidence="1">
    <location>
        <begin position="34"/>
        <end position="49"/>
    </location>
</feature>
<evidence type="ECO:0000256" key="1">
    <source>
        <dbReference type="SAM" id="MobiDB-lite"/>
    </source>
</evidence>
<sequence>MSCSLARVWFACVAGNGVAKPRKLPPPKANSHSPVRDRSSAVGRNRDLKPGGPRILTTKPKAQVSQGPGSWVCCEARVVSWEEVMGCSGIRNTTATLPVSHEAWSCDVLRFGLVEEQSVVVVFTY</sequence>